<dbReference type="PRINTS" id="PR00778">
    <property type="entry name" value="HTHARSR"/>
</dbReference>
<reference evidence="5 6" key="1">
    <citation type="submission" date="2014-03" db="EMBL/GenBank/DDBJ databases">
        <title>Genomics of Bifidobacteria.</title>
        <authorList>
            <person name="Ventura M."/>
            <person name="Milani C."/>
            <person name="Lugli G.A."/>
        </authorList>
    </citation>
    <scope>NUCLEOTIDE SEQUENCE [LARGE SCALE GENOMIC DNA]</scope>
    <source>
        <strain evidence="5 6">LMG 21395</strain>
    </source>
</reference>
<dbReference type="InterPro" id="IPR001845">
    <property type="entry name" value="HTH_ArsR_DNA-bd_dom"/>
</dbReference>
<dbReference type="SMART" id="SM00418">
    <property type="entry name" value="HTH_ARSR"/>
    <property type="match status" value="1"/>
</dbReference>
<proteinExistence type="predicted"/>
<dbReference type="GO" id="GO:0003700">
    <property type="term" value="F:DNA-binding transcription factor activity"/>
    <property type="evidence" value="ECO:0007669"/>
    <property type="project" value="InterPro"/>
</dbReference>
<dbReference type="Gene3D" id="1.10.10.10">
    <property type="entry name" value="Winged helix-like DNA-binding domain superfamily/Winged helix DNA-binding domain"/>
    <property type="match status" value="1"/>
</dbReference>
<gene>
    <name evidence="5" type="ORF">THER5_1238</name>
</gene>
<dbReference type="EMBL" id="JGZT01000006">
    <property type="protein sequence ID" value="KFJ02773.1"/>
    <property type="molecule type" value="Genomic_DNA"/>
</dbReference>
<dbReference type="InterPro" id="IPR011991">
    <property type="entry name" value="ArsR-like_HTH"/>
</dbReference>
<keyword evidence="2" id="KW-0238">DNA-binding</keyword>
<dbReference type="PANTHER" id="PTHR33154">
    <property type="entry name" value="TRANSCRIPTIONAL REGULATOR, ARSR FAMILY"/>
    <property type="match status" value="1"/>
</dbReference>
<evidence type="ECO:0000313" key="6">
    <source>
        <dbReference type="Proteomes" id="UP000029003"/>
    </source>
</evidence>
<dbReference type="InterPro" id="IPR036388">
    <property type="entry name" value="WH-like_DNA-bd_sf"/>
</dbReference>
<feature type="domain" description="HTH arsR-type" evidence="4">
    <location>
        <begin position="1"/>
        <end position="91"/>
    </location>
</feature>
<dbReference type="InterPro" id="IPR036390">
    <property type="entry name" value="WH_DNA-bd_sf"/>
</dbReference>
<sequence length="103" mass="11505">MDADQISSLCKALGEPNRLKIVQMLSGREQCACVMLEKFNITQPTLSHHMKILCDCGLVSVRKDGKWSYYSLNRRTLEAFTDFIESLDCGGDHRCDGAACGCR</sequence>
<accession>A0A087E4S2</accession>
<evidence type="ECO:0000313" key="5">
    <source>
        <dbReference type="EMBL" id="KFJ02773.1"/>
    </source>
</evidence>
<evidence type="ECO:0000256" key="3">
    <source>
        <dbReference type="ARBA" id="ARBA00023163"/>
    </source>
</evidence>
<dbReference type="InterPro" id="IPR051081">
    <property type="entry name" value="HTH_MetalResp_TranReg"/>
</dbReference>
<dbReference type="NCBIfam" id="NF033788">
    <property type="entry name" value="HTH_metalloreg"/>
    <property type="match status" value="1"/>
</dbReference>
<dbReference type="Proteomes" id="UP000029003">
    <property type="component" value="Unassembled WGS sequence"/>
</dbReference>
<evidence type="ECO:0000256" key="1">
    <source>
        <dbReference type="ARBA" id="ARBA00023015"/>
    </source>
</evidence>
<dbReference type="CDD" id="cd00090">
    <property type="entry name" value="HTH_ARSR"/>
    <property type="match status" value="1"/>
</dbReference>
<name>A0A087E4S2_9BIFI</name>
<dbReference type="PANTHER" id="PTHR33154:SF18">
    <property type="entry name" value="ARSENICAL RESISTANCE OPERON REPRESSOR"/>
    <property type="match status" value="1"/>
</dbReference>
<organism evidence="5 6">
    <name type="scientific">Bifidobacterium thermacidophilum subsp. thermacidophilum</name>
    <dbReference type="NCBI Taxonomy" id="79262"/>
    <lineage>
        <taxon>Bacteria</taxon>
        <taxon>Bacillati</taxon>
        <taxon>Actinomycetota</taxon>
        <taxon>Actinomycetes</taxon>
        <taxon>Bifidobacteriales</taxon>
        <taxon>Bifidobacteriaceae</taxon>
        <taxon>Bifidobacterium</taxon>
    </lineage>
</organism>
<dbReference type="Pfam" id="PF01022">
    <property type="entry name" value="HTH_5"/>
    <property type="match status" value="1"/>
</dbReference>
<keyword evidence="3" id="KW-0804">Transcription</keyword>
<dbReference type="AlphaFoldDB" id="A0A087E4S2"/>
<evidence type="ECO:0000259" key="4">
    <source>
        <dbReference type="PROSITE" id="PS50987"/>
    </source>
</evidence>
<dbReference type="SUPFAM" id="SSF46785">
    <property type="entry name" value="Winged helix' DNA-binding domain"/>
    <property type="match status" value="1"/>
</dbReference>
<comment type="caution">
    <text evidence="5">The sequence shown here is derived from an EMBL/GenBank/DDBJ whole genome shotgun (WGS) entry which is preliminary data.</text>
</comment>
<protein>
    <submittedName>
        <fullName evidence="5">ArsR family transcriptional regulator</fullName>
    </submittedName>
</protein>
<dbReference type="OrthoDB" id="9799372at2"/>
<evidence type="ECO:0000256" key="2">
    <source>
        <dbReference type="ARBA" id="ARBA00023125"/>
    </source>
</evidence>
<dbReference type="RefSeq" id="WP_029576509.1">
    <property type="nucleotide sequence ID" value="NZ_JGZT01000006.1"/>
</dbReference>
<keyword evidence="1" id="KW-0805">Transcription regulation</keyword>
<dbReference type="GO" id="GO:0003677">
    <property type="term" value="F:DNA binding"/>
    <property type="evidence" value="ECO:0007669"/>
    <property type="project" value="UniProtKB-KW"/>
</dbReference>
<dbReference type="PROSITE" id="PS50987">
    <property type="entry name" value="HTH_ARSR_2"/>
    <property type="match status" value="1"/>
</dbReference>